<dbReference type="Proteomes" id="UP000095038">
    <property type="component" value="Unassembled WGS sequence"/>
</dbReference>
<dbReference type="Pfam" id="PF00324">
    <property type="entry name" value="AA_permease"/>
    <property type="match status" value="1"/>
</dbReference>
<dbReference type="PANTHER" id="PTHR43341">
    <property type="entry name" value="AMINO ACID PERMEASE"/>
    <property type="match status" value="1"/>
</dbReference>
<proteinExistence type="predicted"/>
<gene>
    <name evidence="9" type="ORF">ASCRUDRAFT_76612</name>
</gene>
<sequence>MANSISDLEKQGKFSSGEAEVEVEAGIDDVKTNGLDREEYDPHTGVKRGLKTRHISMMAIAGIIGPGLFIGIGRGLALCGPAALIIGFFIVGCMGLIMMFSIGELNTLYDFNFNTHAEKWVDPAFGATVGWYYVILWICNVIQEYVSFTNILTFYTDVVPIWGWFLIFWFVFTLYQQLGVEAFGEAEYVLALTKLVFITAFYVFAIIYAAGGIKGRSPGNPFKETPFADGFKSILNSFVYAGVYMSGIESISLTVSESKNPRRAIPLAVKQTMFRILFVYFGICISYGITVPYDHPALSSENRTMKSPMTIAFTDAGWANAGYYVSTVVVITCFSSINCAIYLASRSLYNLSHEGYAPKIFQTHNKSGVPYVAIHTVHLFSFLNLLTLSGSGAKVYAYMVNISGVCTFIVWSAICFTHIRFRKGWLKQGHTLAELPYIAPFFPYLTYAALAVGIILMLVQGWSCFDPWSAPDFVDMYILLPLFPVFYYGYKYYFKTKYISYEDMDFETGKRFTGEQVEMLKIQDQNEKKKPLFHRMTHIFS</sequence>
<feature type="transmembrane region" description="Helical" evidence="7">
    <location>
        <begin position="195"/>
        <end position="213"/>
    </location>
</feature>
<evidence type="ECO:0000256" key="5">
    <source>
        <dbReference type="ARBA" id="ARBA00023136"/>
    </source>
</evidence>
<evidence type="ECO:0000259" key="8">
    <source>
        <dbReference type="Pfam" id="PF00324"/>
    </source>
</evidence>
<dbReference type="InParanoid" id="A0A1D2VEM7"/>
<feature type="transmembrane region" description="Helical" evidence="7">
    <location>
        <begin position="154"/>
        <end position="175"/>
    </location>
</feature>
<dbReference type="InterPro" id="IPR004841">
    <property type="entry name" value="AA-permease/SLC12A_dom"/>
</dbReference>
<feature type="transmembrane region" description="Helical" evidence="7">
    <location>
        <begin position="437"/>
        <end position="462"/>
    </location>
</feature>
<feature type="domain" description="Amino acid permease/ SLC12A" evidence="8">
    <location>
        <begin position="54"/>
        <end position="497"/>
    </location>
</feature>
<dbReference type="EMBL" id="KV454483">
    <property type="protein sequence ID" value="ODV60101.1"/>
    <property type="molecule type" value="Genomic_DNA"/>
</dbReference>
<feature type="transmembrane region" description="Helical" evidence="7">
    <location>
        <begin position="369"/>
        <end position="389"/>
    </location>
</feature>
<organism evidence="9 10">
    <name type="scientific">Ascoidea rubescens DSM 1968</name>
    <dbReference type="NCBI Taxonomy" id="1344418"/>
    <lineage>
        <taxon>Eukaryota</taxon>
        <taxon>Fungi</taxon>
        <taxon>Dikarya</taxon>
        <taxon>Ascomycota</taxon>
        <taxon>Saccharomycotina</taxon>
        <taxon>Saccharomycetes</taxon>
        <taxon>Ascoideaceae</taxon>
        <taxon>Ascoidea</taxon>
    </lineage>
</organism>
<dbReference type="FunFam" id="1.20.1740.10:FF:000001">
    <property type="entry name" value="Amino acid permease"/>
    <property type="match status" value="1"/>
</dbReference>
<reference evidence="10" key="1">
    <citation type="submission" date="2016-05" db="EMBL/GenBank/DDBJ databases">
        <title>Comparative genomics of biotechnologically important yeasts.</title>
        <authorList>
            <consortium name="DOE Joint Genome Institute"/>
            <person name="Riley R."/>
            <person name="Haridas S."/>
            <person name="Wolfe K.H."/>
            <person name="Lopes M.R."/>
            <person name="Hittinger C.T."/>
            <person name="Goker M."/>
            <person name="Salamov A."/>
            <person name="Wisecaver J."/>
            <person name="Long T.M."/>
            <person name="Aerts A.L."/>
            <person name="Barry K."/>
            <person name="Choi C."/>
            <person name="Clum A."/>
            <person name="Coughlan A.Y."/>
            <person name="Deshpande S."/>
            <person name="Douglass A.P."/>
            <person name="Hanson S.J."/>
            <person name="Klenk H.-P."/>
            <person name="Labutti K."/>
            <person name="Lapidus A."/>
            <person name="Lindquist E."/>
            <person name="Lipzen A."/>
            <person name="Meier-Kolthoff J.P."/>
            <person name="Ohm R.A."/>
            <person name="Otillar R.P."/>
            <person name="Pangilinan J."/>
            <person name="Peng Y."/>
            <person name="Rokas A."/>
            <person name="Rosa C.A."/>
            <person name="Scheuner C."/>
            <person name="Sibirny A.A."/>
            <person name="Slot J.C."/>
            <person name="Stielow J.B."/>
            <person name="Sun H."/>
            <person name="Kurtzman C.P."/>
            <person name="Blackwell M."/>
            <person name="Grigoriev I.V."/>
            <person name="Jeffries T.W."/>
        </authorList>
    </citation>
    <scope>NUCLEOTIDE SEQUENCE [LARGE SCALE GENOMIC DNA]</scope>
    <source>
        <strain evidence="10">DSM 1968</strain>
    </source>
</reference>
<dbReference type="PIRSF" id="PIRSF006060">
    <property type="entry name" value="AA_transporter"/>
    <property type="match status" value="1"/>
</dbReference>
<feature type="transmembrane region" description="Helical" evidence="7">
    <location>
        <begin position="123"/>
        <end position="142"/>
    </location>
</feature>
<evidence type="ECO:0000256" key="7">
    <source>
        <dbReference type="SAM" id="Phobius"/>
    </source>
</evidence>
<name>A0A1D2VEM7_9ASCO</name>
<protein>
    <recommendedName>
        <fullName evidence="8">Amino acid permease/ SLC12A domain-containing protein</fullName>
    </recommendedName>
</protein>
<comment type="subcellular location">
    <subcellularLocation>
        <location evidence="1">Membrane</location>
        <topology evidence="1">Multi-pass membrane protein</topology>
    </subcellularLocation>
</comment>
<dbReference type="GO" id="GO:0015171">
    <property type="term" value="F:amino acid transmembrane transporter activity"/>
    <property type="evidence" value="ECO:0007669"/>
    <property type="project" value="TreeGrafter"/>
</dbReference>
<dbReference type="GeneID" id="30967182"/>
<feature type="region of interest" description="Disordered" evidence="6">
    <location>
        <begin position="1"/>
        <end position="21"/>
    </location>
</feature>
<feature type="transmembrane region" description="Helical" evidence="7">
    <location>
        <begin position="83"/>
        <end position="103"/>
    </location>
</feature>
<evidence type="ECO:0000256" key="6">
    <source>
        <dbReference type="SAM" id="MobiDB-lite"/>
    </source>
</evidence>
<dbReference type="STRING" id="1344418.A0A1D2VEM7"/>
<feature type="transmembrane region" description="Helical" evidence="7">
    <location>
        <begin position="323"/>
        <end position="344"/>
    </location>
</feature>
<dbReference type="AlphaFoldDB" id="A0A1D2VEM7"/>
<keyword evidence="3 7" id="KW-0812">Transmembrane</keyword>
<keyword evidence="4 7" id="KW-1133">Transmembrane helix</keyword>
<evidence type="ECO:0000256" key="3">
    <source>
        <dbReference type="ARBA" id="ARBA00022692"/>
    </source>
</evidence>
<evidence type="ECO:0000256" key="4">
    <source>
        <dbReference type="ARBA" id="ARBA00022989"/>
    </source>
</evidence>
<evidence type="ECO:0000313" key="10">
    <source>
        <dbReference type="Proteomes" id="UP000095038"/>
    </source>
</evidence>
<dbReference type="InterPro" id="IPR050524">
    <property type="entry name" value="APC_YAT"/>
</dbReference>
<evidence type="ECO:0000256" key="1">
    <source>
        <dbReference type="ARBA" id="ARBA00004141"/>
    </source>
</evidence>
<evidence type="ECO:0000313" key="9">
    <source>
        <dbReference type="EMBL" id="ODV60101.1"/>
    </source>
</evidence>
<feature type="transmembrane region" description="Helical" evidence="7">
    <location>
        <begin position="272"/>
        <end position="293"/>
    </location>
</feature>
<dbReference type="PANTHER" id="PTHR43341:SF26">
    <property type="entry name" value="GENERAL AMINO ACID PERMEASE AGP3"/>
    <property type="match status" value="1"/>
</dbReference>
<dbReference type="Gene3D" id="1.20.1740.10">
    <property type="entry name" value="Amino acid/polyamine transporter I"/>
    <property type="match status" value="1"/>
</dbReference>
<dbReference type="OrthoDB" id="3900342at2759"/>
<feature type="transmembrane region" description="Helical" evidence="7">
    <location>
        <begin position="55"/>
        <end position="76"/>
    </location>
</feature>
<feature type="transmembrane region" description="Helical" evidence="7">
    <location>
        <begin position="474"/>
        <end position="490"/>
    </location>
</feature>
<dbReference type="FunCoup" id="A0A1D2VEM7">
    <property type="interactions" value="137"/>
</dbReference>
<keyword evidence="5 7" id="KW-0472">Membrane</keyword>
<keyword evidence="2" id="KW-0813">Transport</keyword>
<evidence type="ECO:0000256" key="2">
    <source>
        <dbReference type="ARBA" id="ARBA00022448"/>
    </source>
</evidence>
<dbReference type="RefSeq" id="XP_020046408.1">
    <property type="nucleotide sequence ID" value="XM_020193546.1"/>
</dbReference>
<keyword evidence="10" id="KW-1185">Reference proteome</keyword>
<dbReference type="GO" id="GO:0016020">
    <property type="term" value="C:membrane"/>
    <property type="evidence" value="ECO:0007669"/>
    <property type="project" value="UniProtKB-SubCell"/>
</dbReference>
<accession>A0A1D2VEM7</accession>
<feature type="transmembrane region" description="Helical" evidence="7">
    <location>
        <begin position="395"/>
        <end position="416"/>
    </location>
</feature>